<dbReference type="EMBL" id="JARKIE010000365">
    <property type="protein sequence ID" value="KAJ7649277.1"/>
    <property type="molecule type" value="Genomic_DNA"/>
</dbReference>
<evidence type="ECO:0000313" key="1">
    <source>
        <dbReference type="EMBL" id="KAJ7649277.1"/>
    </source>
</evidence>
<proteinExistence type="predicted"/>
<reference evidence="1" key="1">
    <citation type="submission" date="2023-03" db="EMBL/GenBank/DDBJ databases">
        <title>Massive genome expansion in bonnet fungi (Mycena s.s.) driven by repeated elements and novel gene families across ecological guilds.</title>
        <authorList>
            <consortium name="Lawrence Berkeley National Laboratory"/>
            <person name="Harder C.B."/>
            <person name="Miyauchi S."/>
            <person name="Viragh M."/>
            <person name="Kuo A."/>
            <person name="Thoen E."/>
            <person name="Andreopoulos B."/>
            <person name="Lu D."/>
            <person name="Skrede I."/>
            <person name="Drula E."/>
            <person name="Henrissat B."/>
            <person name="Morin E."/>
            <person name="Kohler A."/>
            <person name="Barry K."/>
            <person name="LaButti K."/>
            <person name="Morin E."/>
            <person name="Salamov A."/>
            <person name="Lipzen A."/>
            <person name="Mereny Z."/>
            <person name="Hegedus B."/>
            <person name="Baldrian P."/>
            <person name="Stursova M."/>
            <person name="Weitz H."/>
            <person name="Taylor A."/>
            <person name="Grigoriev I.V."/>
            <person name="Nagy L.G."/>
            <person name="Martin F."/>
            <person name="Kauserud H."/>
        </authorList>
    </citation>
    <scope>NUCLEOTIDE SEQUENCE</scope>
    <source>
        <strain evidence="1">CBHHK067</strain>
    </source>
</reference>
<gene>
    <name evidence="1" type="ORF">B0H17DRAFT_419963</name>
</gene>
<dbReference type="Proteomes" id="UP001221757">
    <property type="component" value="Unassembled WGS sequence"/>
</dbReference>
<dbReference type="AlphaFoldDB" id="A0AAD7CHP2"/>
<protein>
    <submittedName>
        <fullName evidence="1">Uncharacterized protein</fullName>
    </submittedName>
</protein>
<name>A0AAD7CHP2_MYCRO</name>
<organism evidence="1 2">
    <name type="scientific">Mycena rosella</name>
    <name type="common">Pink bonnet</name>
    <name type="synonym">Agaricus rosellus</name>
    <dbReference type="NCBI Taxonomy" id="1033263"/>
    <lineage>
        <taxon>Eukaryota</taxon>
        <taxon>Fungi</taxon>
        <taxon>Dikarya</taxon>
        <taxon>Basidiomycota</taxon>
        <taxon>Agaricomycotina</taxon>
        <taxon>Agaricomycetes</taxon>
        <taxon>Agaricomycetidae</taxon>
        <taxon>Agaricales</taxon>
        <taxon>Marasmiineae</taxon>
        <taxon>Mycenaceae</taxon>
        <taxon>Mycena</taxon>
    </lineage>
</organism>
<keyword evidence="2" id="KW-1185">Reference proteome</keyword>
<dbReference type="Gene3D" id="3.40.140.10">
    <property type="entry name" value="Cytidine Deaminase, domain 2"/>
    <property type="match status" value="1"/>
</dbReference>
<evidence type="ECO:0000313" key="2">
    <source>
        <dbReference type="Proteomes" id="UP001221757"/>
    </source>
</evidence>
<accession>A0AAD7CHP2</accession>
<comment type="caution">
    <text evidence="1">The sequence shown here is derived from an EMBL/GenBank/DDBJ whole genome shotgun (WGS) entry which is preliminary data.</text>
</comment>
<sequence>MPGPIPLCAAEVDSDGRRVQIQGVRADDDVARVGEHPLASRSTPLLGCIMVIASTDNARDLEDGGLLMGREDVTDGDAAPSTAKARYVVETLLIPTQHAPRNTCTADEENDMLRLTEERGFITLGWVSGASLPFSFPFRP</sequence>